<evidence type="ECO:0000259" key="4">
    <source>
        <dbReference type="Pfam" id="PF21376"/>
    </source>
</evidence>
<dbReference type="GO" id="GO:0012505">
    <property type="term" value="C:endomembrane system"/>
    <property type="evidence" value="ECO:0007669"/>
    <property type="project" value="UniProtKB-ARBA"/>
</dbReference>
<gene>
    <name evidence="6 7" type="primary">LOC118421275</name>
</gene>
<dbReference type="Pfam" id="PF06309">
    <property type="entry name" value="Torsin"/>
    <property type="match status" value="1"/>
</dbReference>
<dbReference type="KEGG" id="bfo:118421275"/>
<feature type="compositionally biased region" description="Polar residues" evidence="2">
    <location>
        <begin position="1"/>
        <end position="26"/>
    </location>
</feature>
<dbReference type="GO" id="GO:0005524">
    <property type="term" value="F:ATP binding"/>
    <property type="evidence" value="ECO:0007669"/>
    <property type="project" value="InterPro"/>
</dbReference>
<accession>A0A9J7MZK0</accession>
<dbReference type="GeneID" id="118421275"/>
<dbReference type="InterPro" id="IPR049337">
    <property type="entry name" value="TOR1A_C"/>
</dbReference>
<evidence type="ECO:0000313" key="7">
    <source>
        <dbReference type="RefSeq" id="XP_035684391.1"/>
    </source>
</evidence>
<feature type="compositionally biased region" description="Polar residues" evidence="2">
    <location>
        <begin position="172"/>
        <end position="181"/>
    </location>
</feature>
<reference evidence="6 7" key="2">
    <citation type="submission" date="2025-04" db="UniProtKB">
        <authorList>
            <consortium name="RefSeq"/>
        </authorList>
    </citation>
    <scope>IDENTIFICATION</scope>
    <source>
        <strain evidence="6 7">S238N-H82</strain>
        <tissue evidence="6 7">Testes</tissue>
    </source>
</reference>
<name>A0A9J7MZK0_BRAFL</name>
<dbReference type="PRINTS" id="PR00300">
    <property type="entry name" value="CLPPROTEASEA"/>
</dbReference>
<evidence type="ECO:0000313" key="5">
    <source>
        <dbReference type="Proteomes" id="UP000001554"/>
    </source>
</evidence>
<dbReference type="RefSeq" id="XP_035684390.1">
    <property type="nucleotide sequence ID" value="XM_035828497.1"/>
</dbReference>
<evidence type="ECO:0000256" key="1">
    <source>
        <dbReference type="ARBA" id="ARBA00006235"/>
    </source>
</evidence>
<evidence type="ECO:0000256" key="3">
    <source>
        <dbReference type="SAM" id="Phobius"/>
    </source>
</evidence>
<keyword evidence="3" id="KW-1133">Transmembrane helix</keyword>
<dbReference type="OrthoDB" id="19623at2759"/>
<dbReference type="InterPro" id="IPR027417">
    <property type="entry name" value="P-loop_NTPase"/>
</dbReference>
<dbReference type="InterPro" id="IPR001270">
    <property type="entry name" value="ClpA/B"/>
</dbReference>
<organism evidence="5 7">
    <name type="scientific">Branchiostoma floridae</name>
    <name type="common">Florida lancelet</name>
    <name type="synonym">Amphioxus</name>
    <dbReference type="NCBI Taxonomy" id="7739"/>
    <lineage>
        <taxon>Eukaryota</taxon>
        <taxon>Metazoa</taxon>
        <taxon>Chordata</taxon>
        <taxon>Cephalochordata</taxon>
        <taxon>Leptocardii</taxon>
        <taxon>Amphioxiformes</taxon>
        <taxon>Branchiostomatidae</taxon>
        <taxon>Branchiostoma</taxon>
    </lineage>
</organism>
<feature type="compositionally biased region" description="Basic and acidic residues" evidence="2">
    <location>
        <begin position="271"/>
        <end position="285"/>
    </location>
</feature>
<sequence length="671" mass="73776">MKLNNNRQQPTYQSTVGKSSSKTDQLPNKALLHQVVSATQSWTAQNAVSGPLQPPREASSAAWRHQHVPQDEPFPPRKTLSVPAYFRSPSLHSHSHIPKVCKDMKKSSPPPTAPLLVHQSPASMAPAYSNALTSFPDRQINLNQWSPFASGSRSETSSTSSLWSTKPDSLSLKRSYSSGPALSSPVGKRENQTRQGMSPKCLSLPAMSPGSKTVSRYGTIPVPRPLLPTVPDSPGSSSPKPGRNLSTPPMKKRSLRHRKLGYPETNSAANTKEEQTSSDHEDKSKVGNAKEPNGSSLRSSLVFLLALVVISAVTVIAMQLYQHEKANDGIHCSNSALEEELNQRLIGQHIAKRVVLEAMSGHLAGKHGSTPLVMSFYGPSGVGKTFLSRLLSRFLSQSCGVRAHEFIIPHHFPHPGEAWQYREQVRDWVRGNVSHSDRQHLFVFDEMETVYPSLAEGLLSLLEEDTTNTMFIFIWSTEKLPMGRYLLQQISKGRSRESIREEEIQDLLRQLQQVDADSAEPSATDFAYSGSGKTVAATAATVKKPGNVPEGHAAVDHDTMETTPPSTNDYSLYAIDSVSVDSNRQGCIWSGEVLGGKGPDLGRYFIPFLPLEREHVVRCAEVELAANGGVITTETVQRTVAEMQFYPKERPVFSKYGCKRLSVRVDISKEN</sequence>
<dbReference type="Proteomes" id="UP000001554">
    <property type="component" value="Chromosome 8"/>
</dbReference>
<dbReference type="RefSeq" id="XP_035684391.1">
    <property type="nucleotide sequence ID" value="XM_035828498.1"/>
</dbReference>
<dbReference type="InterPro" id="IPR010448">
    <property type="entry name" value="Torsin"/>
</dbReference>
<feature type="transmembrane region" description="Helical" evidence="3">
    <location>
        <begin position="301"/>
        <end position="321"/>
    </location>
</feature>
<proteinExistence type="inferred from homology"/>
<feature type="region of interest" description="Disordered" evidence="2">
    <location>
        <begin position="1"/>
        <end position="29"/>
    </location>
</feature>
<feature type="region of interest" description="Disordered" evidence="2">
    <location>
        <begin position="149"/>
        <end position="295"/>
    </location>
</feature>
<evidence type="ECO:0000256" key="2">
    <source>
        <dbReference type="SAM" id="MobiDB-lite"/>
    </source>
</evidence>
<dbReference type="FunFam" id="3.40.50.300:FF:004914">
    <property type="entry name" value="Uncharacterized protein"/>
    <property type="match status" value="1"/>
</dbReference>
<dbReference type="GO" id="GO:0005737">
    <property type="term" value="C:cytoplasm"/>
    <property type="evidence" value="ECO:0007669"/>
    <property type="project" value="UniProtKB-ARBA"/>
</dbReference>
<keyword evidence="3" id="KW-0472">Membrane</keyword>
<evidence type="ECO:0000313" key="6">
    <source>
        <dbReference type="RefSeq" id="XP_035684390.1"/>
    </source>
</evidence>
<feature type="domain" description="Torsin-1A C-terminal" evidence="4">
    <location>
        <begin position="611"/>
        <end position="666"/>
    </location>
</feature>
<keyword evidence="5" id="KW-1185">Reference proteome</keyword>
<dbReference type="AlphaFoldDB" id="A0A9J7MZK0"/>
<comment type="similarity">
    <text evidence="1">Belongs to the ClpA/ClpB family. Torsin subfamily.</text>
</comment>
<dbReference type="Pfam" id="PF21376">
    <property type="entry name" value="TOR1A_C"/>
    <property type="match status" value="1"/>
</dbReference>
<feature type="compositionally biased region" description="Low complexity" evidence="2">
    <location>
        <begin position="232"/>
        <end position="242"/>
    </location>
</feature>
<feature type="compositionally biased region" description="Low complexity" evidence="2">
    <location>
        <begin position="150"/>
        <end position="169"/>
    </location>
</feature>
<dbReference type="PANTHER" id="PTHR10760">
    <property type="entry name" value="TORSIN"/>
    <property type="match status" value="1"/>
</dbReference>
<dbReference type="PANTHER" id="PTHR10760:SF2">
    <property type="entry name" value="LD13476P-RELATED"/>
    <property type="match status" value="1"/>
</dbReference>
<keyword evidence="3" id="KW-0812">Transmembrane</keyword>
<reference evidence="5" key="1">
    <citation type="journal article" date="2020" name="Nat. Ecol. Evol.">
        <title>Deeply conserved synteny resolves early events in vertebrate evolution.</title>
        <authorList>
            <person name="Simakov O."/>
            <person name="Marletaz F."/>
            <person name="Yue J.X."/>
            <person name="O'Connell B."/>
            <person name="Jenkins J."/>
            <person name="Brandt A."/>
            <person name="Calef R."/>
            <person name="Tung C.H."/>
            <person name="Huang T.K."/>
            <person name="Schmutz J."/>
            <person name="Satoh N."/>
            <person name="Yu J.K."/>
            <person name="Putnam N.H."/>
            <person name="Green R.E."/>
            <person name="Rokhsar D.S."/>
        </authorList>
    </citation>
    <scope>NUCLEOTIDE SEQUENCE [LARGE SCALE GENOMIC DNA]</scope>
    <source>
        <strain evidence="5">S238N-H82</strain>
    </source>
</reference>
<feature type="region of interest" description="Disordered" evidence="2">
    <location>
        <begin position="543"/>
        <end position="567"/>
    </location>
</feature>
<feature type="compositionally biased region" description="Basic residues" evidence="2">
    <location>
        <begin position="250"/>
        <end position="260"/>
    </location>
</feature>
<protein>
    <submittedName>
        <fullName evidence="6 7">Uncharacterized protein LOC118421275</fullName>
    </submittedName>
</protein>
<feature type="region of interest" description="Disordered" evidence="2">
    <location>
        <begin position="46"/>
        <end position="77"/>
    </location>
</feature>
<dbReference type="GO" id="GO:0016887">
    <property type="term" value="F:ATP hydrolysis activity"/>
    <property type="evidence" value="ECO:0007669"/>
    <property type="project" value="InterPro"/>
</dbReference>
<dbReference type="SUPFAM" id="SSF52540">
    <property type="entry name" value="P-loop containing nucleoside triphosphate hydrolases"/>
    <property type="match status" value="1"/>
</dbReference>
<dbReference type="Gene3D" id="3.40.50.300">
    <property type="entry name" value="P-loop containing nucleotide triphosphate hydrolases"/>
    <property type="match status" value="1"/>
</dbReference>